<dbReference type="SUPFAM" id="SSF53383">
    <property type="entry name" value="PLP-dependent transferases"/>
    <property type="match status" value="1"/>
</dbReference>
<keyword evidence="1 3" id="KW-0663">Pyridoxal phosphate</keyword>
<protein>
    <submittedName>
        <fullName evidence="4">Aminotransferase</fullName>
    </submittedName>
</protein>
<dbReference type="GO" id="GO:0000271">
    <property type="term" value="P:polysaccharide biosynthetic process"/>
    <property type="evidence" value="ECO:0007669"/>
    <property type="project" value="TreeGrafter"/>
</dbReference>
<reference evidence="4" key="1">
    <citation type="submission" date="2021-01" db="EMBL/GenBank/DDBJ databases">
        <title>Whole genome shotgun sequence of Sinosporangium siamense NBRC 109515.</title>
        <authorList>
            <person name="Komaki H."/>
            <person name="Tamura T."/>
        </authorList>
    </citation>
    <scope>NUCLEOTIDE SEQUENCE</scope>
    <source>
        <strain evidence="4">NBRC 109515</strain>
    </source>
</reference>
<dbReference type="FunFam" id="3.40.640.10:FF:000089">
    <property type="entry name" value="Aminotransferase, DegT/DnrJ/EryC1/StrS family"/>
    <property type="match status" value="1"/>
</dbReference>
<dbReference type="PIRSF" id="PIRSF000390">
    <property type="entry name" value="PLP_StrS"/>
    <property type="match status" value="1"/>
</dbReference>
<proteinExistence type="inferred from homology"/>
<dbReference type="InterPro" id="IPR015422">
    <property type="entry name" value="PyrdxlP-dep_Trfase_small"/>
</dbReference>
<dbReference type="Gene3D" id="3.90.1150.10">
    <property type="entry name" value="Aspartate Aminotransferase, domain 1"/>
    <property type="match status" value="1"/>
</dbReference>
<dbReference type="Gene3D" id="3.40.640.10">
    <property type="entry name" value="Type I PLP-dependent aspartate aminotransferase-like (Major domain)"/>
    <property type="match status" value="1"/>
</dbReference>
<evidence type="ECO:0000313" key="4">
    <source>
        <dbReference type="EMBL" id="GII90672.1"/>
    </source>
</evidence>
<dbReference type="CDD" id="cd00616">
    <property type="entry name" value="AHBA_syn"/>
    <property type="match status" value="1"/>
</dbReference>
<dbReference type="AlphaFoldDB" id="A0A919RC15"/>
<accession>A0A919RC15</accession>
<gene>
    <name evidence="4" type="ORF">Ssi02_09030</name>
</gene>
<dbReference type="PANTHER" id="PTHR30244:SF36">
    <property type="entry name" value="3-OXO-GLUCOSE-6-PHOSPHATE:GLUTAMATE AMINOTRANSFERASE"/>
    <property type="match status" value="1"/>
</dbReference>
<dbReference type="GO" id="GO:0030170">
    <property type="term" value="F:pyridoxal phosphate binding"/>
    <property type="evidence" value="ECO:0007669"/>
    <property type="project" value="UniProtKB-ARBA"/>
</dbReference>
<evidence type="ECO:0000256" key="1">
    <source>
        <dbReference type="ARBA" id="ARBA00022898"/>
    </source>
</evidence>
<dbReference type="GO" id="GO:0008483">
    <property type="term" value="F:transaminase activity"/>
    <property type="evidence" value="ECO:0007669"/>
    <property type="project" value="UniProtKB-KW"/>
</dbReference>
<evidence type="ECO:0000313" key="5">
    <source>
        <dbReference type="Proteomes" id="UP000606172"/>
    </source>
</evidence>
<organism evidence="4 5">
    <name type="scientific">Sinosporangium siamense</name>
    <dbReference type="NCBI Taxonomy" id="1367973"/>
    <lineage>
        <taxon>Bacteria</taxon>
        <taxon>Bacillati</taxon>
        <taxon>Actinomycetota</taxon>
        <taxon>Actinomycetes</taxon>
        <taxon>Streptosporangiales</taxon>
        <taxon>Streptosporangiaceae</taxon>
        <taxon>Sinosporangium</taxon>
    </lineage>
</organism>
<comment type="similarity">
    <text evidence="2 3">Belongs to the DegT/DnrJ/EryC1 family.</text>
</comment>
<keyword evidence="4" id="KW-0808">Transferase</keyword>
<keyword evidence="4" id="KW-0032">Aminotransferase</keyword>
<dbReference type="Pfam" id="PF01041">
    <property type="entry name" value="DegT_DnrJ_EryC1"/>
    <property type="match status" value="1"/>
</dbReference>
<name>A0A919RC15_9ACTN</name>
<dbReference type="RefSeq" id="WP_204021221.1">
    <property type="nucleotide sequence ID" value="NZ_BOOW01000006.1"/>
</dbReference>
<dbReference type="PANTHER" id="PTHR30244">
    <property type="entry name" value="TRANSAMINASE"/>
    <property type="match status" value="1"/>
</dbReference>
<dbReference type="InterPro" id="IPR000653">
    <property type="entry name" value="DegT/StrS_aminotransferase"/>
</dbReference>
<dbReference type="EMBL" id="BOOW01000006">
    <property type="protein sequence ID" value="GII90672.1"/>
    <property type="molecule type" value="Genomic_DNA"/>
</dbReference>
<comment type="caution">
    <text evidence="4">The sequence shown here is derived from an EMBL/GenBank/DDBJ whole genome shotgun (WGS) entry which is preliminary data.</text>
</comment>
<dbReference type="InterPro" id="IPR015421">
    <property type="entry name" value="PyrdxlP-dep_Trfase_major"/>
</dbReference>
<sequence length="367" mass="39804">MKIPFLDLKAPYEELRADIDAAVQRVLSSGWYLLGAEVTAFEQEFAAYCETDHCVAVGSGLDALELTLLALDIGAGDEVIVPAHTFIATWLAVSATGARPVPVEPDEHTFTIDPARIEAAVTPRTKAIMPVDLYGHPCDLDALEAIAVRHGLHVVEDAAQAHGARYRGRRIGSRFTSAFSFYPGKNLGALGDGGAVVTRDAALAERLRLLRNYGSRVKYEHEIQATNSRLDELQAAVLRVKLAHLDEWNTRRTHVADRYLKELAGVDELVLPAVAPYADPVWHLFVIRTTRRRHFQDALAAAGIGTLIHYPGAVHRSTAYAGQTPPGASYPISERLADEVLSLPMGPHLSDDAVDTVVGALIAASRT</sequence>
<evidence type="ECO:0000256" key="3">
    <source>
        <dbReference type="RuleBase" id="RU004508"/>
    </source>
</evidence>
<dbReference type="InterPro" id="IPR015424">
    <property type="entry name" value="PyrdxlP-dep_Trfase"/>
</dbReference>
<keyword evidence="5" id="KW-1185">Reference proteome</keyword>
<evidence type="ECO:0000256" key="2">
    <source>
        <dbReference type="ARBA" id="ARBA00037999"/>
    </source>
</evidence>
<dbReference type="Proteomes" id="UP000606172">
    <property type="component" value="Unassembled WGS sequence"/>
</dbReference>